<accession>A0ABY0FDV6</accession>
<dbReference type="InterPro" id="IPR004839">
    <property type="entry name" value="Aminotransferase_I/II_large"/>
</dbReference>
<dbReference type="PANTHER" id="PTHR13693">
    <property type="entry name" value="CLASS II AMINOTRANSFERASE/8-AMINO-7-OXONONANOATE SYNTHASE"/>
    <property type="match status" value="1"/>
</dbReference>
<evidence type="ECO:0000256" key="3">
    <source>
        <dbReference type="ARBA" id="ARBA00011738"/>
    </source>
</evidence>
<dbReference type="SUPFAM" id="SSF53383">
    <property type="entry name" value="PLP-dependent transferases"/>
    <property type="match status" value="1"/>
</dbReference>
<dbReference type="EC" id="2.3.1.47" evidence="8"/>
<dbReference type="InterPro" id="IPR022834">
    <property type="entry name" value="AONS_Proteobacteria"/>
</dbReference>
<keyword evidence="4 8" id="KW-0808">Transferase</keyword>
<feature type="binding site" evidence="8">
    <location>
        <position position="132"/>
    </location>
    <ligand>
        <name>substrate</name>
    </ligand>
</feature>
<dbReference type="GO" id="GO:0008710">
    <property type="term" value="F:8-amino-7-oxononanoate synthase activity"/>
    <property type="evidence" value="ECO:0007669"/>
    <property type="project" value="UniProtKB-EC"/>
</dbReference>
<comment type="subunit">
    <text evidence="3 8">Homodimer.</text>
</comment>
<dbReference type="InterPro" id="IPR004723">
    <property type="entry name" value="AONS_Archaea/Proteobacteria"/>
</dbReference>
<feature type="domain" description="Aminotransferase class I/classII large" evidence="9">
    <location>
        <begin position="41"/>
        <end position="380"/>
    </location>
</feature>
<dbReference type="Proteomes" id="UP000290682">
    <property type="component" value="Unassembled WGS sequence"/>
</dbReference>
<dbReference type="EMBL" id="REGR01000003">
    <property type="protein sequence ID" value="RXZ44425.1"/>
    <property type="molecule type" value="Genomic_DNA"/>
</dbReference>
<keyword evidence="11" id="KW-1185">Reference proteome</keyword>
<dbReference type="InterPro" id="IPR015424">
    <property type="entry name" value="PyrdxlP-dep_Trfase"/>
</dbReference>
<feature type="binding site" evidence="8">
    <location>
        <position position="235"/>
    </location>
    <ligand>
        <name>pyridoxal 5'-phosphate</name>
        <dbReference type="ChEBI" id="CHEBI:597326"/>
    </ligand>
</feature>
<dbReference type="InterPro" id="IPR015422">
    <property type="entry name" value="PyrdxlP-dep_Trfase_small"/>
</dbReference>
<protein>
    <recommendedName>
        <fullName evidence="8">8-amino-7-oxononanoate synthase</fullName>
        <shortName evidence="8">AONS</shortName>
        <ecNumber evidence="8">2.3.1.47</ecNumber>
    </recommendedName>
    <alternativeName>
        <fullName evidence="8">7-keto-8-amino-pelargonic acid synthase</fullName>
        <shortName evidence="8">7-KAP synthase</shortName>
        <shortName evidence="8">KAPA synthase</shortName>
    </alternativeName>
    <alternativeName>
        <fullName evidence="8">8-amino-7-ketopelargonate synthase</fullName>
    </alternativeName>
</protein>
<evidence type="ECO:0000313" key="11">
    <source>
        <dbReference type="Proteomes" id="UP000290682"/>
    </source>
</evidence>
<comment type="pathway">
    <text evidence="2 8">Cofactor biosynthesis; biotin biosynthesis.</text>
</comment>
<evidence type="ECO:0000256" key="7">
    <source>
        <dbReference type="ARBA" id="ARBA00047715"/>
    </source>
</evidence>
<reference evidence="10 11" key="1">
    <citation type="submission" date="2018-10" db="EMBL/GenBank/DDBJ databases">
        <title>Draft genome of Fastidiocella sp. strain 375T, a bacterium isolated from a karstic cave dripping water.</title>
        <authorList>
            <person name="Coelho C."/>
            <person name="Verissimo A."/>
            <person name="Tiago I."/>
        </authorList>
    </citation>
    <scope>NUCLEOTIDE SEQUENCE [LARGE SCALE GENOMIC DNA]</scope>
    <source>
        <strain evidence="10 11">CAVE-375</strain>
    </source>
</reference>
<dbReference type="RefSeq" id="WP_129211980.1">
    <property type="nucleotide sequence ID" value="NZ_REGR01000003.1"/>
</dbReference>
<dbReference type="Pfam" id="PF00155">
    <property type="entry name" value="Aminotran_1_2"/>
    <property type="match status" value="1"/>
</dbReference>
<feature type="binding site" evidence="8">
    <location>
        <begin position="107"/>
        <end position="108"/>
    </location>
    <ligand>
        <name>pyridoxal 5'-phosphate</name>
        <dbReference type="ChEBI" id="CHEBI:597326"/>
    </ligand>
</feature>
<dbReference type="InterPro" id="IPR050087">
    <property type="entry name" value="AON_synthase_class-II"/>
</dbReference>
<evidence type="ECO:0000256" key="4">
    <source>
        <dbReference type="ARBA" id="ARBA00022679"/>
    </source>
</evidence>
<comment type="similarity">
    <text evidence="8">Belongs to the class-II pyridoxal-phosphate-dependent aminotransferase family. BioF subfamily.</text>
</comment>
<dbReference type="InterPro" id="IPR015421">
    <property type="entry name" value="PyrdxlP-dep_Trfase_major"/>
</dbReference>
<dbReference type="NCBIfam" id="TIGR00858">
    <property type="entry name" value="bioF"/>
    <property type="match status" value="1"/>
</dbReference>
<feature type="binding site" evidence="8">
    <location>
        <position position="178"/>
    </location>
    <ligand>
        <name>pyridoxal 5'-phosphate</name>
        <dbReference type="ChEBI" id="CHEBI:597326"/>
    </ligand>
</feature>
<organism evidence="10 11">
    <name type="scientific">Crenobacter cavernae</name>
    <dbReference type="NCBI Taxonomy" id="2290923"/>
    <lineage>
        <taxon>Bacteria</taxon>
        <taxon>Pseudomonadati</taxon>
        <taxon>Pseudomonadota</taxon>
        <taxon>Betaproteobacteria</taxon>
        <taxon>Neisseriales</taxon>
        <taxon>Neisseriaceae</taxon>
        <taxon>Crenobacter</taxon>
    </lineage>
</organism>
<feature type="binding site" evidence="8">
    <location>
        <position position="206"/>
    </location>
    <ligand>
        <name>pyridoxal 5'-phosphate</name>
        <dbReference type="ChEBI" id="CHEBI:597326"/>
    </ligand>
</feature>
<dbReference type="Gene3D" id="3.90.1150.10">
    <property type="entry name" value="Aspartate Aminotransferase, domain 1"/>
    <property type="match status" value="1"/>
</dbReference>
<keyword evidence="5 8" id="KW-0093">Biotin biosynthesis</keyword>
<evidence type="ECO:0000256" key="2">
    <source>
        <dbReference type="ARBA" id="ARBA00004746"/>
    </source>
</evidence>
<sequence>MQARQIAAALNALADEHRLRRRPVLDTPQGPSVTIDGARYLAFASNDYLGLANHPALAEAMRDGVARWGVGSGASHLVAGHHAAHEALEQELAAWLGLPAALTFGSGYSANLAVVTSLVGRGDAVFADRVNHASLNDACLLSRAAFKRFRHNDLEHLESLLASTPAATRLIAVDAVYSMDGDEAPLYDLLTLAERYDAWLYLDDAHGFGVQGDGRGSLYEHPRLAGHPLVVYMATLGKAAGVAGACVAGSAELVQWLVNTARSYIYTTAQPPAVAEACRAALKVIENEPERRSTLTNHIARLREAGRARLWPLAASRTPIQPIIIGCNEAVLDCAARLREAGLWVPAIRPPTVPEGSARLRVSLTAAHQEADIDRLIDALDCIDWEESRRRRALPA</sequence>
<evidence type="ECO:0000259" key="9">
    <source>
        <dbReference type="Pfam" id="PF00155"/>
    </source>
</evidence>
<gene>
    <name evidence="8 10" type="primary">bioF</name>
    <name evidence="10" type="ORF">EBB06_04790</name>
</gene>
<feature type="binding site" evidence="8">
    <location>
        <position position="352"/>
    </location>
    <ligand>
        <name>substrate</name>
    </ligand>
</feature>
<keyword evidence="6 8" id="KW-0663">Pyridoxal phosphate</keyword>
<evidence type="ECO:0000256" key="1">
    <source>
        <dbReference type="ARBA" id="ARBA00001933"/>
    </source>
</evidence>
<dbReference type="PANTHER" id="PTHR13693:SF100">
    <property type="entry name" value="8-AMINO-7-OXONONANOATE SYNTHASE"/>
    <property type="match status" value="1"/>
</dbReference>
<comment type="cofactor">
    <cofactor evidence="1 8">
        <name>pyridoxal 5'-phosphate</name>
        <dbReference type="ChEBI" id="CHEBI:597326"/>
    </cofactor>
</comment>
<dbReference type="Gene3D" id="3.40.640.10">
    <property type="entry name" value="Type I PLP-dependent aspartate aminotransferase-like (Major domain)"/>
    <property type="match status" value="1"/>
</dbReference>
<evidence type="ECO:0000256" key="6">
    <source>
        <dbReference type="ARBA" id="ARBA00022898"/>
    </source>
</evidence>
<dbReference type="CDD" id="cd06454">
    <property type="entry name" value="KBL_like"/>
    <property type="match status" value="1"/>
</dbReference>
<comment type="caution">
    <text evidence="10">The sequence shown here is derived from an EMBL/GenBank/DDBJ whole genome shotgun (WGS) entry which is preliminary data.</text>
</comment>
<name>A0ABY0FDV6_9NEIS</name>
<evidence type="ECO:0000313" key="10">
    <source>
        <dbReference type="EMBL" id="RXZ44425.1"/>
    </source>
</evidence>
<feature type="binding site" evidence="8">
    <location>
        <position position="20"/>
    </location>
    <ligand>
        <name>substrate</name>
    </ligand>
</feature>
<dbReference type="HAMAP" id="MF_01693">
    <property type="entry name" value="BioF_aminotrans_2"/>
    <property type="match status" value="1"/>
</dbReference>
<comment type="function">
    <text evidence="8">Catalyzes the decarboxylative condensation of pimeloyl-[acyl-carrier protein] and L-alanine to produce 8-amino-7-oxononanoate (AON), [acyl-carrier protein], and carbon dioxide.</text>
</comment>
<evidence type="ECO:0000256" key="5">
    <source>
        <dbReference type="ARBA" id="ARBA00022756"/>
    </source>
</evidence>
<keyword evidence="10" id="KW-0012">Acyltransferase</keyword>
<evidence type="ECO:0000256" key="8">
    <source>
        <dbReference type="HAMAP-Rule" id="MF_01693"/>
    </source>
</evidence>
<comment type="catalytic activity">
    <reaction evidence="7 8">
        <text>6-carboxyhexanoyl-[ACP] + L-alanine + H(+) = (8S)-8-amino-7-oxononanoate + holo-[ACP] + CO2</text>
        <dbReference type="Rhea" id="RHEA:42288"/>
        <dbReference type="Rhea" id="RHEA-COMP:9685"/>
        <dbReference type="Rhea" id="RHEA-COMP:9955"/>
        <dbReference type="ChEBI" id="CHEBI:15378"/>
        <dbReference type="ChEBI" id="CHEBI:16526"/>
        <dbReference type="ChEBI" id="CHEBI:57972"/>
        <dbReference type="ChEBI" id="CHEBI:64479"/>
        <dbReference type="ChEBI" id="CHEBI:78846"/>
        <dbReference type="ChEBI" id="CHEBI:149468"/>
        <dbReference type="EC" id="2.3.1.47"/>
    </reaction>
</comment>
<proteinExistence type="inferred from homology"/>
<feature type="modified residue" description="N6-(pyridoxal phosphate)lysine" evidence="8">
    <location>
        <position position="238"/>
    </location>
</feature>